<evidence type="ECO:0000313" key="8">
    <source>
        <dbReference type="Proteomes" id="UP001174909"/>
    </source>
</evidence>
<dbReference type="AlphaFoldDB" id="A0AA35W809"/>
<keyword evidence="8" id="KW-1185">Reference proteome</keyword>
<comment type="caution">
    <text evidence="7">The sequence shown here is derived from an EMBL/GenBank/DDBJ whole genome shotgun (WGS) entry which is preliminary data.</text>
</comment>
<feature type="transmembrane region" description="Helical" evidence="6">
    <location>
        <begin position="365"/>
        <end position="387"/>
    </location>
</feature>
<evidence type="ECO:0000256" key="2">
    <source>
        <dbReference type="ARBA" id="ARBA00006665"/>
    </source>
</evidence>
<keyword evidence="3 6" id="KW-0812">Transmembrane</keyword>
<evidence type="ECO:0000256" key="5">
    <source>
        <dbReference type="ARBA" id="ARBA00023136"/>
    </source>
</evidence>
<proteinExistence type="inferred from homology"/>
<name>A0AA35W809_GEOBA</name>
<feature type="transmembrane region" description="Helical" evidence="6">
    <location>
        <begin position="472"/>
        <end position="489"/>
    </location>
</feature>
<evidence type="ECO:0000256" key="1">
    <source>
        <dbReference type="ARBA" id="ARBA00004141"/>
    </source>
</evidence>
<dbReference type="PANTHER" id="PTHR10383">
    <property type="entry name" value="SERINE INCORPORATOR"/>
    <property type="match status" value="1"/>
</dbReference>
<dbReference type="GO" id="GO:0016020">
    <property type="term" value="C:membrane"/>
    <property type="evidence" value="ECO:0007669"/>
    <property type="project" value="UniProtKB-SubCell"/>
</dbReference>
<dbReference type="Pfam" id="PF03348">
    <property type="entry name" value="Serinc"/>
    <property type="match status" value="1"/>
</dbReference>
<dbReference type="EMBL" id="CASHTH010000429">
    <property type="protein sequence ID" value="CAI8001230.1"/>
    <property type="molecule type" value="Genomic_DNA"/>
</dbReference>
<feature type="transmembrane region" description="Helical" evidence="6">
    <location>
        <begin position="252"/>
        <end position="278"/>
    </location>
</feature>
<comment type="similarity">
    <text evidence="2">Belongs to the TDE1 family.</text>
</comment>
<accession>A0AA35W809</accession>
<keyword evidence="5 6" id="KW-0472">Membrane</keyword>
<feature type="transmembrane region" description="Helical" evidence="6">
    <location>
        <begin position="78"/>
        <end position="96"/>
    </location>
</feature>
<feature type="transmembrane region" description="Helical" evidence="6">
    <location>
        <begin position="290"/>
        <end position="308"/>
    </location>
</feature>
<evidence type="ECO:0000256" key="3">
    <source>
        <dbReference type="ARBA" id="ARBA00022692"/>
    </source>
</evidence>
<keyword evidence="4 6" id="KW-1133">Transmembrane helix</keyword>
<dbReference type="Proteomes" id="UP001174909">
    <property type="component" value="Unassembled WGS sequence"/>
</dbReference>
<feature type="transmembrane region" description="Helical" evidence="6">
    <location>
        <begin position="145"/>
        <end position="168"/>
    </location>
</feature>
<organism evidence="7 8">
    <name type="scientific">Geodia barretti</name>
    <name type="common">Barrett's horny sponge</name>
    <dbReference type="NCBI Taxonomy" id="519541"/>
    <lineage>
        <taxon>Eukaryota</taxon>
        <taxon>Metazoa</taxon>
        <taxon>Porifera</taxon>
        <taxon>Demospongiae</taxon>
        <taxon>Heteroscleromorpha</taxon>
        <taxon>Tetractinellida</taxon>
        <taxon>Astrophorina</taxon>
        <taxon>Geodiidae</taxon>
        <taxon>Geodia</taxon>
    </lineage>
</organism>
<evidence type="ECO:0000256" key="4">
    <source>
        <dbReference type="ARBA" id="ARBA00022989"/>
    </source>
</evidence>
<feature type="non-terminal residue" evidence="7">
    <location>
        <position position="1"/>
    </location>
</feature>
<dbReference type="InterPro" id="IPR005016">
    <property type="entry name" value="TDE1/TMS"/>
</dbReference>
<gene>
    <name evidence="7" type="ORF">GBAR_LOCUS3141</name>
</gene>
<evidence type="ECO:0000256" key="6">
    <source>
        <dbReference type="SAM" id="Phobius"/>
    </source>
</evidence>
<comment type="subcellular location">
    <subcellularLocation>
        <location evidence="1">Membrane</location>
        <topology evidence="1">Multi-pass membrane protein</topology>
    </subcellularLocation>
</comment>
<protein>
    <submittedName>
        <fullName evidence="7">Probable serine incorporator</fullName>
    </submittedName>
</protein>
<feature type="transmembrane region" description="Helical" evidence="6">
    <location>
        <begin position="211"/>
        <end position="231"/>
    </location>
</feature>
<sequence length="543" mass="60083">SDLAAGALRGCCKIGCQQIANFGRKCCTISGDATPICCCASMGICLLDLLCCCGGSASCGLRCCGYGRKCKSSILTRFLYLSFLLAIVFVSSILLAPNVQRAMQQQANVLCVNNNQSVVSYVVTFPTANANGSLLNCDQFIGYLAVYRICMGVALFFLVMMFLMLHVLSSKDPRSYVQNGFWGIKWIVVIAITAAIFFIPDGSNLAFSRTAMALGLIGSFMFIIIQVIFLVDLAHCMAEFPLNRAEESENKWWYLPIAVGTAFINFFAFAGIVLMYVYFTELKSCSLNKFFITSTLFFGLIVSIVAVLPCVQKVQPKSGLLQASVVSGYCTYQTWSAISTEPYGPDHDCRVDGNTFAVFVDNGNALAASIVGILVLLLTIAFICFSLSSTSRLRKFRGSKRENKVTPMAPKELTNDFAFSNCGFQRSLLCCDCLPDDKQEEESSVEEDEETHCCRMNGVDDEKNGVTYSYSLFHFLMLISVLYLMMHLTNWADPGKTGSEHFLNSWVSVWVKMLTVWICYGVYVWTLLAPLVLGKCRDFDYVN</sequence>
<feature type="transmembrane region" description="Helical" evidence="6">
    <location>
        <begin position="509"/>
        <end position="533"/>
    </location>
</feature>
<dbReference type="PANTHER" id="PTHR10383:SF9">
    <property type="entry name" value="SERINE INCORPORATOR, ISOFORM F"/>
    <property type="match status" value="1"/>
</dbReference>
<feature type="transmembrane region" description="Helical" evidence="6">
    <location>
        <begin position="180"/>
        <end position="199"/>
    </location>
</feature>
<evidence type="ECO:0000313" key="7">
    <source>
        <dbReference type="EMBL" id="CAI8001230.1"/>
    </source>
</evidence>
<reference evidence="7" key="1">
    <citation type="submission" date="2023-03" db="EMBL/GenBank/DDBJ databases">
        <authorList>
            <person name="Steffen K."/>
            <person name="Cardenas P."/>
        </authorList>
    </citation>
    <scope>NUCLEOTIDE SEQUENCE</scope>
</reference>